<protein>
    <recommendedName>
        <fullName evidence="1">Integrase catalytic domain-containing protein</fullName>
    </recommendedName>
</protein>
<evidence type="ECO:0000313" key="3">
    <source>
        <dbReference type="Proteomes" id="UP000324629"/>
    </source>
</evidence>
<comment type="caution">
    <text evidence="2">The sequence shown here is derived from an EMBL/GenBank/DDBJ whole genome shotgun (WGS) entry which is preliminary data.</text>
</comment>
<dbReference type="InterPro" id="IPR036397">
    <property type="entry name" value="RNaseH_sf"/>
</dbReference>
<proteinExistence type="predicted"/>
<accession>A0A5J4N3C4</accession>
<evidence type="ECO:0000259" key="1">
    <source>
        <dbReference type="PROSITE" id="PS50994"/>
    </source>
</evidence>
<dbReference type="PROSITE" id="PS50994">
    <property type="entry name" value="INTEGRASE"/>
    <property type="match status" value="1"/>
</dbReference>
<feature type="domain" description="Integrase catalytic" evidence="1">
    <location>
        <begin position="1"/>
        <end position="119"/>
    </location>
</feature>
<reference evidence="2 3" key="1">
    <citation type="journal article" date="2019" name="Gigascience">
        <title>Whole-genome sequence of the oriental lung fluke Paragonimus westermani.</title>
        <authorList>
            <person name="Oey H."/>
            <person name="Zakrzewski M."/>
            <person name="Narain K."/>
            <person name="Devi K.R."/>
            <person name="Agatsuma T."/>
            <person name="Nawaratna S."/>
            <person name="Gobert G.N."/>
            <person name="Jones M.K."/>
            <person name="Ragan M.A."/>
            <person name="McManus D.P."/>
            <person name="Krause L."/>
        </authorList>
    </citation>
    <scope>NUCLEOTIDE SEQUENCE [LARGE SCALE GENOMIC DNA]</scope>
    <source>
        <strain evidence="2 3">IND2009</strain>
    </source>
</reference>
<organism evidence="2 3">
    <name type="scientific">Paragonimus westermani</name>
    <dbReference type="NCBI Taxonomy" id="34504"/>
    <lineage>
        <taxon>Eukaryota</taxon>
        <taxon>Metazoa</taxon>
        <taxon>Spiralia</taxon>
        <taxon>Lophotrochozoa</taxon>
        <taxon>Platyhelminthes</taxon>
        <taxon>Trematoda</taxon>
        <taxon>Digenea</taxon>
        <taxon>Plagiorchiida</taxon>
        <taxon>Troglotremata</taxon>
        <taxon>Troglotrematidae</taxon>
        <taxon>Paragonimus</taxon>
    </lineage>
</organism>
<dbReference type="InterPro" id="IPR050951">
    <property type="entry name" value="Retrovirus_Pol_polyprotein"/>
</dbReference>
<dbReference type="InterPro" id="IPR001584">
    <property type="entry name" value="Integrase_cat-core"/>
</dbReference>
<dbReference type="Proteomes" id="UP000324629">
    <property type="component" value="Unassembled WGS sequence"/>
</dbReference>
<dbReference type="SUPFAM" id="SSF53098">
    <property type="entry name" value="Ribonuclease H-like"/>
    <property type="match status" value="1"/>
</dbReference>
<dbReference type="InterPro" id="IPR012337">
    <property type="entry name" value="RNaseH-like_sf"/>
</dbReference>
<dbReference type="PANTHER" id="PTHR37984:SF5">
    <property type="entry name" value="PROTEIN NYNRIN-LIKE"/>
    <property type="match status" value="1"/>
</dbReference>
<dbReference type="GO" id="GO:0003676">
    <property type="term" value="F:nucleic acid binding"/>
    <property type="evidence" value="ECO:0007669"/>
    <property type="project" value="InterPro"/>
</dbReference>
<evidence type="ECO:0000313" key="2">
    <source>
        <dbReference type="EMBL" id="KAA3670053.1"/>
    </source>
</evidence>
<name>A0A5J4N3C4_9TREM</name>
<dbReference type="EMBL" id="QNGE01015706">
    <property type="protein sequence ID" value="KAA3670053.1"/>
    <property type="molecule type" value="Genomic_DNA"/>
</dbReference>
<sequence length="163" mass="18715">MPNQEASTTTSLFVNGWVARFGTLTELQSERGAAFESRFLKEICLRLRIHKTRAPLYHPQSNGLVERTNCTVMTILRAFIERHQSNRWDEILSQWLLAYRAAVHSSAEYTPSIITLWHELRLPIKVLTPLAPAGFIGLPQYVKKLDERLRVAYKIAAQHQSKS</sequence>
<keyword evidence="3" id="KW-1185">Reference proteome</keyword>
<dbReference type="AlphaFoldDB" id="A0A5J4N3C4"/>
<dbReference type="PANTHER" id="PTHR37984">
    <property type="entry name" value="PROTEIN CBG26694"/>
    <property type="match status" value="1"/>
</dbReference>
<dbReference type="Gene3D" id="3.30.420.10">
    <property type="entry name" value="Ribonuclease H-like superfamily/Ribonuclease H"/>
    <property type="match status" value="1"/>
</dbReference>
<gene>
    <name evidence="2" type="ORF">DEA37_0007392</name>
</gene>
<dbReference type="GO" id="GO:0015074">
    <property type="term" value="P:DNA integration"/>
    <property type="evidence" value="ECO:0007669"/>
    <property type="project" value="InterPro"/>
</dbReference>